<organism evidence="1 2">
    <name type="scientific">Tetrahymena thermophila (strain SB210)</name>
    <dbReference type="NCBI Taxonomy" id="312017"/>
    <lineage>
        <taxon>Eukaryota</taxon>
        <taxon>Sar</taxon>
        <taxon>Alveolata</taxon>
        <taxon>Ciliophora</taxon>
        <taxon>Intramacronucleata</taxon>
        <taxon>Oligohymenophorea</taxon>
        <taxon>Hymenostomatida</taxon>
        <taxon>Tetrahymenina</taxon>
        <taxon>Tetrahymenidae</taxon>
        <taxon>Tetrahymena</taxon>
    </lineage>
</organism>
<dbReference type="GeneID" id="24438818"/>
<reference evidence="2" key="1">
    <citation type="journal article" date="2006" name="PLoS Biol.">
        <title>Macronuclear genome sequence of the ciliate Tetrahymena thermophila, a model eukaryote.</title>
        <authorList>
            <person name="Eisen J.A."/>
            <person name="Coyne R.S."/>
            <person name="Wu M."/>
            <person name="Wu D."/>
            <person name="Thiagarajan M."/>
            <person name="Wortman J.R."/>
            <person name="Badger J.H."/>
            <person name="Ren Q."/>
            <person name="Amedeo P."/>
            <person name="Jones K.M."/>
            <person name="Tallon L.J."/>
            <person name="Delcher A.L."/>
            <person name="Salzberg S.L."/>
            <person name="Silva J.C."/>
            <person name="Haas B.J."/>
            <person name="Majoros W.H."/>
            <person name="Farzad M."/>
            <person name="Carlton J.M."/>
            <person name="Smith R.K. Jr."/>
            <person name="Garg J."/>
            <person name="Pearlman R.E."/>
            <person name="Karrer K.M."/>
            <person name="Sun L."/>
            <person name="Manning G."/>
            <person name="Elde N.C."/>
            <person name="Turkewitz A.P."/>
            <person name="Asai D.J."/>
            <person name="Wilkes D.E."/>
            <person name="Wang Y."/>
            <person name="Cai H."/>
            <person name="Collins K."/>
            <person name="Stewart B.A."/>
            <person name="Lee S.R."/>
            <person name="Wilamowska K."/>
            <person name="Weinberg Z."/>
            <person name="Ruzzo W.L."/>
            <person name="Wloga D."/>
            <person name="Gaertig J."/>
            <person name="Frankel J."/>
            <person name="Tsao C.-C."/>
            <person name="Gorovsky M.A."/>
            <person name="Keeling P.J."/>
            <person name="Waller R.F."/>
            <person name="Patron N.J."/>
            <person name="Cherry J.M."/>
            <person name="Stover N.A."/>
            <person name="Krieger C.J."/>
            <person name="del Toro C."/>
            <person name="Ryder H.F."/>
            <person name="Williamson S.C."/>
            <person name="Barbeau R.A."/>
            <person name="Hamilton E.P."/>
            <person name="Orias E."/>
        </authorList>
    </citation>
    <scope>NUCLEOTIDE SEQUENCE [LARGE SCALE GENOMIC DNA]</scope>
    <source>
        <strain evidence="2">SB210</strain>
    </source>
</reference>
<keyword evidence="2" id="KW-1185">Reference proteome</keyword>
<accession>W7XFI4</accession>
<dbReference type="AlphaFoldDB" id="W7XFI4"/>
<dbReference type="RefSeq" id="XP_012650888.1">
    <property type="nucleotide sequence ID" value="XM_012795434.1"/>
</dbReference>
<dbReference type="KEGG" id="tet:TTHERM_000414158"/>
<name>W7XFI4_TETTS</name>
<evidence type="ECO:0000313" key="1">
    <source>
        <dbReference type="EMBL" id="EWS76602.1"/>
    </source>
</evidence>
<dbReference type="EMBL" id="GG662856">
    <property type="protein sequence ID" value="EWS76602.1"/>
    <property type="molecule type" value="Genomic_DNA"/>
</dbReference>
<dbReference type="Proteomes" id="UP000009168">
    <property type="component" value="Unassembled WGS sequence"/>
</dbReference>
<evidence type="ECO:0000313" key="2">
    <source>
        <dbReference type="Proteomes" id="UP000009168"/>
    </source>
</evidence>
<gene>
    <name evidence="1" type="ORF">TTHERM_000414158</name>
</gene>
<sequence>MIQIQIQLIINCQFKMHKQKLSIMALKILLIEMLQGAKLYKKRSVLTFQQIKQNLSQALNKIYNIASLKFMQSTTCQFCRIIKEDLQFMTTQNNRQFIVKKTNTSCHNLN</sequence>
<protein>
    <submittedName>
        <fullName evidence="1">Uncharacterized protein</fullName>
    </submittedName>
</protein>
<dbReference type="InParanoid" id="W7XFI4"/>
<proteinExistence type="predicted"/>